<comment type="subcellular location">
    <subcellularLocation>
        <location evidence="1">Cytoplasm</location>
    </subcellularLocation>
</comment>
<evidence type="ECO:0000256" key="1">
    <source>
        <dbReference type="ARBA" id="ARBA00004496"/>
    </source>
</evidence>
<dbReference type="PROSITE" id="PS51094">
    <property type="entry name" value="PTS_EIIA_TYPE_2"/>
    <property type="match status" value="1"/>
</dbReference>
<dbReference type="PANTHER" id="PTHR36203:SF1">
    <property type="entry name" value="ASCORBATE-SPECIFIC PTS SYSTEM EIIA COMPONENT"/>
    <property type="match status" value="1"/>
</dbReference>
<comment type="function">
    <text evidence="8">The phosphoenolpyruvate-dependent sugar phosphotransferase system (sugar PTS), a major carbohydrate active transport system, catalyzes the phosphorylation of incoming sugar substrates concomitantly with their translocation across the cell membrane. The enzyme II UlaABC PTS system is involved in ascorbate transport.</text>
</comment>
<proteinExistence type="predicted"/>
<evidence type="ECO:0000259" key="11">
    <source>
        <dbReference type="PROSITE" id="PS51094"/>
    </source>
</evidence>
<reference evidence="12" key="1">
    <citation type="submission" date="2018-08" db="EMBL/GenBank/DDBJ databases">
        <title>A genome reference for cultivated species of the human gut microbiota.</title>
        <authorList>
            <person name="Zou Y."/>
            <person name="Xue W."/>
            <person name="Luo G."/>
        </authorList>
    </citation>
    <scope>NUCLEOTIDE SEQUENCE [LARGE SCALE GENOMIC DNA]</scope>
    <source>
        <strain evidence="12">TF05-5AC</strain>
    </source>
</reference>
<accession>A0A3E3I346</accession>
<evidence type="ECO:0000256" key="7">
    <source>
        <dbReference type="ARBA" id="ARBA00022777"/>
    </source>
</evidence>
<dbReference type="InterPro" id="IPR002178">
    <property type="entry name" value="PTS_EIIA_type-2_dom"/>
</dbReference>
<dbReference type="GO" id="GO:0009401">
    <property type="term" value="P:phosphoenolpyruvate-dependent sugar phosphotransferase system"/>
    <property type="evidence" value="ECO:0007669"/>
    <property type="project" value="UniProtKB-KW"/>
</dbReference>
<evidence type="ECO:0000256" key="5">
    <source>
        <dbReference type="ARBA" id="ARBA00022679"/>
    </source>
</evidence>
<keyword evidence="7" id="KW-0418">Kinase</keyword>
<evidence type="ECO:0000256" key="8">
    <source>
        <dbReference type="ARBA" id="ARBA00037387"/>
    </source>
</evidence>
<keyword evidence="3" id="KW-0963">Cytoplasm</keyword>
<evidence type="ECO:0000256" key="4">
    <source>
        <dbReference type="ARBA" id="ARBA00022553"/>
    </source>
</evidence>
<comment type="caution">
    <text evidence="12">The sequence shown here is derived from an EMBL/GenBank/DDBJ whole genome shotgun (WGS) entry which is preliminary data.</text>
</comment>
<keyword evidence="2" id="KW-0813">Transport</keyword>
<dbReference type="AlphaFoldDB" id="A0A3E3I346"/>
<feature type="domain" description="PTS EIIA type-2" evidence="11">
    <location>
        <begin position="3"/>
        <end position="145"/>
    </location>
</feature>
<dbReference type="Pfam" id="PF00359">
    <property type="entry name" value="PTS_EIIA_2"/>
    <property type="match status" value="1"/>
</dbReference>
<dbReference type="RefSeq" id="WP_117544800.1">
    <property type="nucleotide sequence ID" value="NZ_JBKUNB010000002.1"/>
</dbReference>
<dbReference type="InterPro" id="IPR016152">
    <property type="entry name" value="PTrfase/Anion_transptr"/>
</dbReference>
<evidence type="ECO:0000256" key="10">
    <source>
        <dbReference type="ARBA" id="ARBA00042072"/>
    </source>
</evidence>
<keyword evidence="4" id="KW-0597">Phosphoprotein</keyword>
<dbReference type="Proteomes" id="UP000260812">
    <property type="component" value="Unassembled WGS sequence"/>
</dbReference>
<keyword evidence="13" id="KW-1185">Reference proteome</keyword>
<gene>
    <name evidence="12" type="ORF">DXC51_14495</name>
</gene>
<dbReference type="GO" id="GO:0016301">
    <property type="term" value="F:kinase activity"/>
    <property type="evidence" value="ECO:0007669"/>
    <property type="project" value="UniProtKB-KW"/>
</dbReference>
<keyword evidence="6" id="KW-0598">Phosphotransferase system</keyword>
<evidence type="ECO:0000256" key="2">
    <source>
        <dbReference type="ARBA" id="ARBA00022448"/>
    </source>
</evidence>
<evidence type="ECO:0000256" key="9">
    <source>
        <dbReference type="ARBA" id="ARBA00041175"/>
    </source>
</evidence>
<evidence type="ECO:0000313" key="13">
    <source>
        <dbReference type="Proteomes" id="UP000260812"/>
    </source>
</evidence>
<dbReference type="SUPFAM" id="SSF55804">
    <property type="entry name" value="Phoshotransferase/anion transport protein"/>
    <property type="match status" value="1"/>
</dbReference>
<evidence type="ECO:0000313" key="12">
    <source>
        <dbReference type="EMBL" id="RGE59184.1"/>
    </source>
</evidence>
<keyword evidence="5" id="KW-0808">Transferase</keyword>
<sequence length="149" mass="16148">MDKILNESHIRIKEKAADWEEAVRKAGAVLVEEGSIRPAYVEKMIQSVKELGPYIVIMPGFALAHAAPCEDVVKSDMALITLDTPVEFGSPNDPVSVLLCLGCTNSTSHLDTLSRVAETLLAEERIDMIAKAASVEEVVRIMAGKEMPA</sequence>
<keyword evidence="12" id="KW-0762">Sugar transport</keyword>
<dbReference type="EMBL" id="QVLV01000009">
    <property type="protein sequence ID" value="RGE59184.1"/>
    <property type="molecule type" value="Genomic_DNA"/>
</dbReference>
<dbReference type="GO" id="GO:0005737">
    <property type="term" value="C:cytoplasm"/>
    <property type="evidence" value="ECO:0007669"/>
    <property type="project" value="UniProtKB-SubCell"/>
</dbReference>
<organism evidence="12 13">
    <name type="scientific">Eisenbergiella massiliensis</name>
    <dbReference type="NCBI Taxonomy" id="1720294"/>
    <lineage>
        <taxon>Bacteria</taxon>
        <taxon>Bacillati</taxon>
        <taxon>Bacillota</taxon>
        <taxon>Clostridia</taxon>
        <taxon>Lachnospirales</taxon>
        <taxon>Lachnospiraceae</taxon>
        <taxon>Eisenbergiella</taxon>
    </lineage>
</organism>
<evidence type="ECO:0000256" key="6">
    <source>
        <dbReference type="ARBA" id="ARBA00022683"/>
    </source>
</evidence>
<protein>
    <recommendedName>
        <fullName evidence="9">Ascorbate-specific PTS system EIIA component</fullName>
    </recommendedName>
    <alternativeName>
        <fullName evidence="10">Ascorbate-specific phosphotransferase enzyme IIA component</fullName>
    </alternativeName>
</protein>
<dbReference type="Gene3D" id="3.40.930.10">
    <property type="entry name" value="Mannitol-specific EII, Chain A"/>
    <property type="match status" value="1"/>
</dbReference>
<name>A0A3E3I346_9FIRM</name>
<dbReference type="PANTHER" id="PTHR36203">
    <property type="entry name" value="ASCORBATE-SPECIFIC PTS SYSTEM EIIA COMPONENT"/>
    <property type="match status" value="1"/>
</dbReference>
<dbReference type="InterPro" id="IPR051351">
    <property type="entry name" value="Ascorbate-PTS_EIIA_comp"/>
</dbReference>
<evidence type="ECO:0000256" key="3">
    <source>
        <dbReference type="ARBA" id="ARBA00022490"/>
    </source>
</evidence>